<evidence type="ECO:0000259" key="2">
    <source>
        <dbReference type="SMART" id="SM00235"/>
    </source>
</evidence>
<dbReference type="GO" id="GO:0008270">
    <property type="term" value="F:zinc ion binding"/>
    <property type="evidence" value="ECO:0007669"/>
    <property type="project" value="InterPro"/>
</dbReference>
<proteinExistence type="predicted"/>
<feature type="domain" description="Peptidase metallopeptidase" evidence="2">
    <location>
        <begin position="6"/>
        <end position="154"/>
    </location>
</feature>
<reference evidence="3" key="2">
    <citation type="journal article" date="2023" name="IMA Fungus">
        <title>Comparative genomic study of the Penicillium genus elucidates a diverse pangenome and 15 lateral gene transfer events.</title>
        <authorList>
            <person name="Petersen C."/>
            <person name="Sorensen T."/>
            <person name="Nielsen M.R."/>
            <person name="Sondergaard T.E."/>
            <person name="Sorensen J.L."/>
            <person name="Fitzpatrick D.A."/>
            <person name="Frisvad J.C."/>
            <person name="Nielsen K.L."/>
        </authorList>
    </citation>
    <scope>NUCLEOTIDE SEQUENCE</scope>
    <source>
        <strain evidence="3">IBT 22155</strain>
    </source>
</reference>
<dbReference type="RefSeq" id="XP_056522679.1">
    <property type="nucleotide sequence ID" value="XM_056665729.1"/>
</dbReference>
<dbReference type="InterPro" id="IPR006026">
    <property type="entry name" value="Peptidase_Metallo"/>
</dbReference>
<dbReference type="SUPFAM" id="SSF55486">
    <property type="entry name" value="Metalloproteases ('zincins'), catalytic domain"/>
    <property type="match status" value="1"/>
</dbReference>
<dbReference type="GO" id="GO:0006508">
    <property type="term" value="P:proteolysis"/>
    <property type="evidence" value="ECO:0007669"/>
    <property type="project" value="InterPro"/>
</dbReference>
<dbReference type="InterPro" id="IPR024079">
    <property type="entry name" value="MetalloPept_cat_dom_sf"/>
</dbReference>
<dbReference type="Pfam" id="PF01400">
    <property type="entry name" value="Astacin"/>
    <property type="match status" value="1"/>
</dbReference>
<feature type="compositionally biased region" description="Basic and acidic residues" evidence="1">
    <location>
        <begin position="223"/>
        <end position="252"/>
    </location>
</feature>
<dbReference type="AlphaFoldDB" id="A0A9W9L4F8"/>
<dbReference type="GO" id="GO:0004222">
    <property type="term" value="F:metalloendopeptidase activity"/>
    <property type="evidence" value="ECO:0007669"/>
    <property type="project" value="InterPro"/>
</dbReference>
<dbReference type="GeneID" id="81404899"/>
<dbReference type="InterPro" id="IPR001506">
    <property type="entry name" value="Peptidase_M12A"/>
</dbReference>
<sequence length="352" mass="39167">MGAGPPAGLWPANKHVLNVCFLNGGEYEQNTVKSLIKKYYHSIPMRLRFKFLPGRDMSSSDIRILFSDCSKAYIGRQAESYPGQPTMWLNMYPRYPTQDAARNKVQADVLHEFGHALGLVHEHKHPHCKANWNYDRLMRRNQWGLDTVRYNYNDDTHSAVNAKWDRAYDPYSIMHYPIARGDTQSAVREVPENIVLSAIDKETLALLYPVVAVVKQHPTVHQEPTRKHEKEKREKKPKEPTKKDKKEKEARPKKEKPRQKVYIGGNDSAVVSGGYVEISGNAEATIHGSGQVVASGNSDVVVYGDSTVWASGNADVYVNGGGSATVSGNATVKFTGTGTGKVTGNGSLRWNA</sequence>
<dbReference type="EMBL" id="JAPQKL010000004">
    <property type="protein sequence ID" value="KAJ5135707.1"/>
    <property type="molecule type" value="Genomic_DNA"/>
</dbReference>
<protein>
    <recommendedName>
        <fullName evidence="2">Peptidase metallopeptidase domain-containing protein</fullName>
    </recommendedName>
</protein>
<gene>
    <name evidence="3" type="ORF">N7515_004985</name>
</gene>
<dbReference type="SMART" id="SM00235">
    <property type="entry name" value="ZnMc"/>
    <property type="match status" value="1"/>
</dbReference>
<evidence type="ECO:0000313" key="3">
    <source>
        <dbReference type="EMBL" id="KAJ5135707.1"/>
    </source>
</evidence>
<feature type="region of interest" description="Disordered" evidence="1">
    <location>
        <begin position="217"/>
        <end position="260"/>
    </location>
</feature>
<dbReference type="OrthoDB" id="291007at2759"/>
<keyword evidence="4" id="KW-1185">Reference proteome</keyword>
<comment type="caution">
    <text evidence="3">The sequence shown here is derived from an EMBL/GenBank/DDBJ whole genome shotgun (WGS) entry which is preliminary data.</text>
</comment>
<dbReference type="Gene3D" id="3.40.390.10">
    <property type="entry name" value="Collagenase (Catalytic Domain)"/>
    <property type="match status" value="1"/>
</dbReference>
<organism evidence="3 4">
    <name type="scientific">Penicillium bovifimosum</name>
    <dbReference type="NCBI Taxonomy" id="126998"/>
    <lineage>
        <taxon>Eukaryota</taxon>
        <taxon>Fungi</taxon>
        <taxon>Dikarya</taxon>
        <taxon>Ascomycota</taxon>
        <taxon>Pezizomycotina</taxon>
        <taxon>Eurotiomycetes</taxon>
        <taxon>Eurotiomycetidae</taxon>
        <taxon>Eurotiales</taxon>
        <taxon>Aspergillaceae</taxon>
        <taxon>Penicillium</taxon>
    </lineage>
</organism>
<name>A0A9W9L4F8_9EURO</name>
<accession>A0A9W9L4F8</accession>
<dbReference type="Proteomes" id="UP001149079">
    <property type="component" value="Unassembled WGS sequence"/>
</dbReference>
<dbReference type="SUPFAM" id="SSF69349">
    <property type="entry name" value="Phage fibre proteins"/>
    <property type="match status" value="1"/>
</dbReference>
<evidence type="ECO:0000256" key="1">
    <source>
        <dbReference type="SAM" id="MobiDB-lite"/>
    </source>
</evidence>
<reference evidence="3" key="1">
    <citation type="submission" date="2022-11" db="EMBL/GenBank/DDBJ databases">
        <authorList>
            <person name="Petersen C."/>
        </authorList>
    </citation>
    <scope>NUCLEOTIDE SEQUENCE</scope>
    <source>
        <strain evidence="3">IBT 22155</strain>
    </source>
</reference>
<evidence type="ECO:0000313" key="4">
    <source>
        <dbReference type="Proteomes" id="UP001149079"/>
    </source>
</evidence>